<dbReference type="Proteomes" id="UP000694393">
    <property type="component" value="Unplaced"/>
</dbReference>
<reference evidence="3" key="1">
    <citation type="submission" date="2025-08" db="UniProtKB">
        <authorList>
            <consortium name="Ensembl"/>
        </authorList>
    </citation>
    <scope>IDENTIFICATION</scope>
</reference>
<dbReference type="InterPro" id="IPR026716">
    <property type="entry name" value="PBIR1/2/3"/>
</dbReference>
<feature type="region of interest" description="Disordered" evidence="2">
    <location>
        <begin position="226"/>
        <end position="267"/>
    </location>
</feature>
<evidence type="ECO:0000313" key="3">
    <source>
        <dbReference type="Ensembl" id="ENSPCEP00000020405.1"/>
    </source>
</evidence>
<proteinExistence type="inferred from homology"/>
<evidence type="ECO:0000313" key="4">
    <source>
        <dbReference type="Proteomes" id="UP000694393"/>
    </source>
</evidence>
<name>A0A8C8SIM9_9SAUR</name>
<keyword evidence="4" id="KW-1185">Reference proteome</keyword>
<dbReference type="AlphaFoldDB" id="A0A8C8SIM9"/>
<comment type="similarity">
    <text evidence="1">Belongs to the FAM122 family.</text>
</comment>
<evidence type="ECO:0000256" key="1">
    <source>
        <dbReference type="ARBA" id="ARBA00006725"/>
    </source>
</evidence>
<dbReference type="GO" id="GO:0005634">
    <property type="term" value="C:nucleus"/>
    <property type="evidence" value="ECO:0007669"/>
    <property type="project" value="TreeGrafter"/>
</dbReference>
<dbReference type="GO" id="GO:0004865">
    <property type="term" value="F:protein serine/threonine phosphatase inhibitor activity"/>
    <property type="evidence" value="ECO:0007669"/>
    <property type="project" value="InterPro"/>
</dbReference>
<protein>
    <recommendedName>
        <fullName evidence="5">Protein FAM122A</fullName>
    </recommendedName>
</protein>
<feature type="compositionally biased region" description="Basic and acidic residues" evidence="2">
    <location>
        <begin position="184"/>
        <end position="196"/>
    </location>
</feature>
<feature type="compositionally biased region" description="Polar residues" evidence="2">
    <location>
        <begin position="241"/>
        <end position="256"/>
    </location>
</feature>
<dbReference type="PANTHER" id="PTHR22227:SF3">
    <property type="entry name" value="PABIR FAMILY MEMBER 1"/>
    <property type="match status" value="1"/>
</dbReference>
<reference evidence="3" key="2">
    <citation type="submission" date="2025-09" db="UniProtKB">
        <authorList>
            <consortium name="Ensembl"/>
        </authorList>
    </citation>
    <scope>IDENTIFICATION</scope>
</reference>
<evidence type="ECO:0008006" key="5">
    <source>
        <dbReference type="Google" id="ProtNLM"/>
    </source>
</evidence>
<sequence length="267" mass="29192">MALLLEIPLLEICKATVLTSVSFHSDHSQVFQANVLRTRRNSTTVVNRHSLLVPSSPVRIPTSRLHQIKQEEGMDLMNRETVHEREVQTAMQISQSWEETLNLNDNDFEKASSPKQIDFVPVSPAPSPTKGIGKQCFSPSLQSLVSSSGLPPSPSPSPTRRFLNRRSQSPIHCIRPSVLGPTKRKGEMDTEDEPKRFFQGPTSMLSPEVSHLTNLGVCLTSGTLDGSQSSAGSLPAELGTTRDSPASLSNSRSQFNPIDLTAKLPTN</sequence>
<accession>A0A8C8SIM9</accession>
<dbReference type="GO" id="GO:0044818">
    <property type="term" value="P:mitotic G2/M transition checkpoint"/>
    <property type="evidence" value="ECO:0007669"/>
    <property type="project" value="TreeGrafter"/>
</dbReference>
<dbReference type="GO" id="GO:0005737">
    <property type="term" value="C:cytoplasm"/>
    <property type="evidence" value="ECO:0007669"/>
    <property type="project" value="TreeGrafter"/>
</dbReference>
<dbReference type="Ensembl" id="ENSPCET00000021104.1">
    <property type="protein sequence ID" value="ENSPCEP00000020405.1"/>
    <property type="gene ID" value="ENSPCEG00000015776.1"/>
</dbReference>
<dbReference type="PANTHER" id="PTHR22227">
    <property type="entry name" value="FAMILY WITH SEQUENCE SIMILARITY 122B ISOFORM X1"/>
    <property type="match status" value="1"/>
</dbReference>
<evidence type="ECO:0000256" key="2">
    <source>
        <dbReference type="SAM" id="MobiDB-lite"/>
    </source>
</evidence>
<feature type="region of interest" description="Disordered" evidence="2">
    <location>
        <begin position="143"/>
        <end position="205"/>
    </location>
</feature>
<organism evidence="3 4">
    <name type="scientific">Pelusios castaneus</name>
    <name type="common">West African mud turtle</name>
    <dbReference type="NCBI Taxonomy" id="367368"/>
    <lineage>
        <taxon>Eukaryota</taxon>
        <taxon>Metazoa</taxon>
        <taxon>Chordata</taxon>
        <taxon>Craniata</taxon>
        <taxon>Vertebrata</taxon>
        <taxon>Euteleostomi</taxon>
        <taxon>Archelosauria</taxon>
        <taxon>Testudinata</taxon>
        <taxon>Testudines</taxon>
        <taxon>Pleurodira</taxon>
        <taxon>Pelomedusidae</taxon>
        <taxon>Pelusios</taxon>
    </lineage>
</organism>